<dbReference type="PANTHER" id="PTHR37813:SF1">
    <property type="entry name" value="FELS-2 PROPHAGE PROTEIN"/>
    <property type="match status" value="1"/>
</dbReference>
<proteinExistence type="predicted"/>
<reference evidence="1" key="2">
    <citation type="submission" date="2021-04" db="EMBL/GenBank/DDBJ databases">
        <authorList>
            <person name="Gilroy R."/>
        </authorList>
    </citation>
    <scope>NUCLEOTIDE SEQUENCE</scope>
    <source>
        <strain evidence="1">3436</strain>
    </source>
</reference>
<dbReference type="SUPFAM" id="SSF48371">
    <property type="entry name" value="ARM repeat"/>
    <property type="match status" value="1"/>
</dbReference>
<sequence length="789" mass="81005">MAADFTVRGDTKLDGSGFSEGLSRMGNLAAKGLKVVGASLAAAGVAVGALAKQSLDAYSDYEQMVGGVKTLFGTEAASVEEYAASVGKSVGEVQGEYDALVAAQNKVFADAKNAYKDAGMSANAYMQTVTSFSARLLQGLGGDSQKAAEIANMAVVDMSDNVNKMGSSMTDVQNAYQGFAKQNYTMLDNLKLGYGGTQAEMARLINDSGVLGDTMTVTAETVNNVSFDKIIEAIHTIQTEMGITGTTAKEASTTIAGSVSQMSAAWTNWLTALADPSQDLSQLTTALLDSIVNVGKNVVPRLMEILPALGSGLVSLASGLAGYIPGAVQQLLPALVTGATSLLQGLAGMLPGLITSAFSALPDVFSTLFAAAPGLASAGMQIVQTLGNAITQYGPTLMQNGLAMIQQLGQGLVQGIPTFLAQALPMLLQFTSNLRANFGQIVNAGIELILNLAQGLIAALPTLITYVPQIVTNIAGLINDNAPKLLAAGLKLIVMLGQGLLQAIPTLIANLPQIIQAVVNVFTAFNWVSLGSNIISLLKDGITSMVGAVQGAGQSIFNAVKNAIMNLPAALGNIASAASSAFTGALNGLAAAAASIAYNILNGIISAITALPGRLLSIATSAISSFKNAFLSMDWASIGANIIKGIISGIGSAVGGLVDAAVNAAKSAFEAAKNFLGINSPSHLFRDEVGKMIPAGMAVGVTKYTDPALRSVQDMAQRMVQAGQAATAQMQARTASGYARASSGSASMETAPVTQSHTQYIYFEQPMQAPDEIARALRIQQTYGLAGAR</sequence>
<protein>
    <recommendedName>
        <fullName evidence="3">Tape measure protein</fullName>
    </recommendedName>
</protein>
<comment type="caution">
    <text evidence="1">The sequence shown here is derived from an EMBL/GenBank/DDBJ whole genome shotgun (WGS) entry which is preliminary data.</text>
</comment>
<dbReference type="AlphaFoldDB" id="A0A9D2F1F3"/>
<dbReference type="InterPro" id="IPR011989">
    <property type="entry name" value="ARM-like"/>
</dbReference>
<accession>A0A9D2F1F3</accession>
<evidence type="ECO:0000313" key="1">
    <source>
        <dbReference type="EMBL" id="HIZ47326.1"/>
    </source>
</evidence>
<organism evidence="1 2">
    <name type="scientific">Candidatus Gemmiger excrementavium</name>
    <dbReference type="NCBI Taxonomy" id="2838608"/>
    <lineage>
        <taxon>Bacteria</taxon>
        <taxon>Bacillati</taxon>
        <taxon>Bacillota</taxon>
        <taxon>Clostridia</taxon>
        <taxon>Eubacteriales</taxon>
        <taxon>Gemmiger</taxon>
    </lineage>
</organism>
<name>A0A9D2F1F3_9FIRM</name>
<dbReference type="PANTHER" id="PTHR37813">
    <property type="entry name" value="FELS-2 PROPHAGE PROTEIN"/>
    <property type="match status" value="1"/>
</dbReference>
<evidence type="ECO:0008006" key="3">
    <source>
        <dbReference type="Google" id="ProtNLM"/>
    </source>
</evidence>
<dbReference type="InterPro" id="IPR016024">
    <property type="entry name" value="ARM-type_fold"/>
</dbReference>
<dbReference type="Gene3D" id="1.25.10.10">
    <property type="entry name" value="Leucine-rich Repeat Variant"/>
    <property type="match status" value="1"/>
</dbReference>
<evidence type="ECO:0000313" key="2">
    <source>
        <dbReference type="Proteomes" id="UP000824031"/>
    </source>
</evidence>
<gene>
    <name evidence="1" type="ORF">H9810_01215</name>
</gene>
<dbReference type="EMBL" id="DXBO01000019">
    <property type="protein sequence ID" value="HIZ47326.1"/>
    <property type="molecule type" value="Genomic_DNA"/>
</dbReference>
<reference evidence="1" key="1">
    <citation type="journal article" date="2021" name="PeerJ">
        <title>Extensive microbial diversity within the chicken gut microbiome revealed by metagenomics and culture.</title>
        <authorList>
            <person name="Gilroy R."/>
            <person name="Ravi A."/>
            <person name="Getino M."/>
            <person name="Pursley I."/>
            <person name="Horton D.L."/>
            <person name="Alikhan N.F."/>
            <person name="Baker D."/>
            <person name="Gharbi K."/>
            <person name="Hall N."/>
            <person name="Watson M."/>
            <person name="Adriaenssens E.M."/>
            <person name="Foster-Nyarko E."/>
            <person name="Jarju S."/>
            <person name="Secka A."/>
            <person name="Antonio M."/>
            <person name="Oren A."/>
            <person name="Chaudhuri R.R."/>
            <person name="La Ragione R."/>
            <person name="Hildebrand F."/>
            <person name="Pallen M.J."/>
        </authorList>
    </citation>
    <scope>NUCLEOTIDE SEQUENCE</scope>
    <source>
        <strain evidence="1">3436</strain>
    </source>
</reference>
<dbReference type="Proteomes" id="UP000824031">
    <property type="component" value="Unassembled WGS sequence"/>
</dbReference>